<dbReference type="InterPro" id="IPR050150">
    <property type="entry name" value="IgV_Light_Chain"/>
</dbReference>
<proteinExistence type="predicted"/>
<dbReference type="SMART" id="SM00406">
    <property type="entry name" value="IGv"/>
    <property type="match status" value="1"/>
</dbReference>
<dbReference type="AlphaFoldDB" id="A0A091E0G5"/>
<dbReference type="EMBL" id="KN122735">
    <property type="protein sequence ID" value="KFO28566.1"/>
    <property type="molecule type" value="Genomic_DNA"/>
</dbReference>
<evidence type="ECO:0000256" key="2">
    <source>
        <dbReference type="ARBA" id="ARBA00023130"/>
    </source>
</evidence>
<reference evidence="5 6" key="1">
    <citation type="submission" date="2013-11" db="EMBL/GenBank/DDBJ databases">
        <title>The Damaraland mole rat (Fukomys damarensis) genome and evolution of African mole rats.</title>
        <authorList>
            <person name="Gladyshev V.N."/>
            <person name="Fang X."/>
        </authorList>
    </citation>
    <scope>NUCLEOTIDE SEQUENCE [LARGE SCALE GENOMIC DNA]</scope>
    <source>
        <tissue evidence="5">Liver</tissue>
    </source>
</reference>
<evidence type="ECO:0000256" key="1">
    <source>
        <dbReference type="ARBA" id="ARBA00022859"/>
    </source>
</evidence>
<dbReference type="GO" id="GO:0005886">
    <property type="term" value="C:plasma membrane"/>
    <property type="evidence" value="ECO:0007669"/>
    <property type="project" value="UniProtKB-ARBA"/>
</dbReference>
<dbReference type="InterPro" id="IPR007110">
    <property type="entry name" value="Ig-like_dom"/>
</dbReference>
<name>A0A091E0G5_FUKDA</name>
<dbReference type="SUPFAM" id="SSF48726">
    <property type="entry name" value="Immunoglobulin"/>
    <property type="match status" value="1"/>
</dbReference>
<dbReference type="PANTHER" id="PTHR23267">
    <property type="entry name" value="IMMUNOGLOBULIN LIGHT CHAIN"/>
    <property type="match status" value="1"/>
</dbReference>
<dbReference type="SMART" id="SM00409">
    <property type="entry name" value="IG"/>
    <property type="match status" value="1"/>
</dbReference>
<sequence length="175" mass="18924">GEAGTTQSPASLLLSLGEIATMTCKMGQSVGSYLAWYQQKSGQPPRLIIYGASTRAPGIPPRFSGSGSGTDFTLTINSLEPEDVGAYYCQPMSGWSPPVVQCETKTSMRPSECFDLPAASSMGRCTGDHSVLAFLPVFGNLDVPNWNFMAGLFYSAFQNFSGIYLSSWFQKILWC</sequence>
<protein>
    <submittedName>
        <fullName evidence="5">Ig kappa chain V-III region VG</fullName>
    </submittedName>
</protein>
<dbReference type="GO" id="GO:0002250">
    <property type="term" value="P:adaptive immune response"/>
    <property type="evidence" value="ECO:0007669"/>
    <property type="project" value="UniProtKB-KW"/>
</dbReference>
<dbReference type="PROSITE" id="PS50835">
    <property type="entry name" value="IG_LIKE"/>
    <property type="match status" value="1"/>
</dbReference>
<dbReference type="Pfam" id="PF07686">
    <property type="entry name" value="V-set"/>
    <property type="match status" value="1"/>
</dbReference>
<keyword evidence="1" id="KW-0391">Immunity</keyword>
<evidence type="ECO:0000313" key="6">
    <source>
        <dbReference type="Proteomes" id="UP000028990"/>
    </source>
</evidence>
<keyword evidence="2" id="KW-1064">Adaptive immunity</keyword>
<gene>
    <name evidence="5" type="ORF">H920_10034</name>
</gene>
<dbReference type="GO" id="GO:0019814">
    <property type="term" value="C:immunoglobulin complex"/>
    <property type="evidence" value="ECO:0007669"/>
    <property type="project" value="UniProtKB-KW"/>
</dbReference>
<organism evidence="5 6">
    <name type="scientific">Fukomys damarensis</name>
    <name type="common">Damaraland mole rat</name>
    <name type="synonym">Cryptomys damarensis</name>
    <dbReference type="NCBI Taxonomy" id="885580"/>
    <lineage>
        <taxon>Eukaryota</taxon>
        <taxon>Metazoa</taxon>
        <taxon>Chordata</taxon>
        <taxon>Craniata</taxon>
        <taxon>Vertebrata</taxon>
        <taxon>Euteleostomi</taxon>
        <taxon>Mammalia</taxon>
        <taxon>Eutheria</taxon>
        <taxon>Euarchontoglires</taxon>
        <taxon>Glires</taxon>
        <taxon>Rodentia</taxon>
        <taxon>Hystricomorpha</taxon>
        <taxon>Bathyergidae</taxon>
        <taxon>Fukomys</taxon>
    </lineage>
</organism>
<dbReference type="InterPro" id="IPR013106">
    <property type="entry name" value="Ig_V-set"/>
</dbReference>
<accession>A0A091E0G5</accession>
<keyword evidence="6" id="KW-1185">Reference proteome</keyword>
<evidence type="ECO:0000313" key="5">
    <source>
        <dbReference type="EMBL" id="KFO28566.1"/>
    </source>
</evidence>
<dbReference type="GO" id="GO:0005576">
    <property type="term" value="C:extracellular region"/>
    <property type="evidence" value="ECO:0007669"/>
    <property type="project" value="UniProtKB-ARBA"/>
</dbReference>
<dbReference type="Proteomes" id="UP000028990">
    <property type="component" value="Unassembled WGS sequence"/>
</dbReference>
<feature type="domain" description="Ig-like" evidence="4">
    <location>
        <begin position="3"/>
        <end position="90"/>
    </location>
</feature>
<dbReference type="InterPro" id="IPR003599">
    <property type="entry name" value="Ig_sub"/>
</dbReference>
<evidence type="ECO:0000259" key="4">
    <source>
        <dbReference type="PROSITE" id="PS50835"/>
    </source>
</evidence>
<dbReference type="InterPro" id="IPR036179">
    <property type="entry name" value="Ig-like_dom_sf"/>
</dbReference>
<dbReference type="Gene3D" id="2.60.40.10">
    <property type="entry name" value="Immunoglobulins"/>
    <property type="match status" value="1"/>
</dbReference>
<keyword evidence="3" id="KW-1280">Immunoglobulin</keyword>
<evidence type="ECO:0000256" key="3">
    <source>
        <dbReference type="ARBA" id="ARBA00043265"/>
    </source>
</evidence>
<feature type="non-terminal residue" evidence="5">
    <location>
        <position position="1"/>
    </location>
</feature>
<dbReference type="FunFam" id="2.60.40.10:FF:000212">
    <property type="entry name" value="Immunoglobulin kappa chain variable 12-38"/>
    <property type="match status" value="1"/>
</dbReference>
<dbReference type="InterPro" id="IPR013783">
    <property type="entry name" value="Ig-like_fold"/>
</dbReference>